<reference evidence="2 3" key="1">
    <citation type="submission" date="2019-09" db="EMBL/GenBank/DDBJ databases">
        <authorList>
            <person name="Chandra G."/>
            <person name="Truman W A."/>
        </authorList>
    </citation>
    <scope>NUCLEOTIDE SEQUENCE [LARGE SCALE GENOMIC DNA]</scope>
    <source>
        <strain evidence="2">PS662</strain>
    </source>
</reference>
<dbReference type="AlphaFoldDB" id="A0A5E6XIN4"/>
<dbReference type="InterPro" id="IPR014710">
    <property type="entry name" value="RmlC-like_jellyroll"/>
</dbReference>
<accession>A0A5E6XIN4</accession>
<name>A0A5E6XIN4_PSEFL</name>
<dbReference type="RefSeq" id="WP_150713642.1">
    <property type="nucleotide sequence ID" value="NZ_CABVHK010000023.1"/>
</dbReference>
<evidence type="ECO:0000256" key="1">
    <source>
        <dbReference type="SAM" id="SignalP"/>
    </source>
</evidence>
<evidence type="ECO:0000313" key="2">
    <source>
        <dbReference type="EMBL" id="VVN39931.1"/>
    </source>
</evidence>
<evidence type="ECO:0000313" key="3">
    <source>
        <dbReference type="Proteomes" id="UP000326953"/>
    </source>
</evidence>
<organism evidence="2 3">
    <name type="scientific">Pseudomonas fluorescens</name>
    <dbReference type="NCBI Taxonomy" id="294"/>
    <lineage>
        <taxon>Bacteria</taxon>
        <taxon>Pseudomonadati</taxon>
        <taxon>Pseudomonadota</taxon>
        <taxon>Gammaproteobacteria</taxon>
        <taxon>Pseudomonadales</taxon>
        <taxon>Pseudomonadaceae</taxon>
        <taxon>Pseudomonas</taxon>
    </lineage>
</organism>
<dbReference type="SUPFAM" id="SSF51182">
    <property type="entry name" value="RmlC-like cupins"/>
    <property type="match status" value="1"/>
</dbReference>
<dbReference type="Gene3D" id="2.60.120.10">
    <property type="entry name" value="Jelly Rolls"/>
    <property type="match status" value="1"/>
</dbReference>
<dbReference type="OrthoDB" id="1433532at2"/>
<dbReference type="CDD" id="cd06989">
    <property type="entry name" value="cupin_DRT102"/>
    <property type="match status" value="1"/>
</dbReference>
<gene>
    <name evidence="2" type="ORF">PS662_05398</name>
</gene>
<keyword evidence="1" id="KW-0732">Signal</keyword>
<sequence precursor="true">MIKNMMKVGWLTACVVATAVLPFAQAQPLPLGKTGSLANEEVEWRSFPAFPKEVKLAVLVGDPGKPAPYVVRVKVPNGTKLMPHTHPEDRIYTVMSGVFYIGFGAVFDPEKLMAYGPGSVVVLPANTPHFHWAKSGEYISQVYGTGPLGLEYIDKHDDPRNASKHE</sequence>
<proteinExistence type="predicted"/>
<feature type="chain" id="PRO_5023003419" description="Cupin" evidence="1">
    <location>
        <begin position="27"/>
        <end position="166"/>
    </location>
</feature>
<evidence type="ECO:0008006" key="4">
    <source>
        <dbReference type="Google" id="ProtNLM"/>
    </source>
</evidence>
<dbReference type="EMBL" id="CABVHK010000023">
    <property type="protein sequence ID" value="VVN39931.1"/>
    <property type="molecule type" value="Genomic_DNA"/>
</dbReference>
<dbReference type="InterPro" id="IPR011051">
    <property type="entry name" value="RmlC_Cupin_sf"/>
</dbReference>
<feature type="signal peptide" evidence="1">
    <location>
        <begin position="1"/>
        <end position="26"/>
    </location>
</feature>
<dbReference type="Proteomes" id="UP000326953">
    <property type="component" value="Unassembled WGS sequence"/>
</dbReference>
<protein>
    <recommendedName>
        <fullName evidence="4">Cupin</fullName>
    </recommendedName>
</protein>